<proteinExistence type="predicted"/>
<dbReference type="Proteomes" id="UP001234202">
    <property type="component" value="Unassembled WGS sequence"/>
</dbReference>
<accession>A0ACC2XUT3</accession>
<keyword evidence="2" id="KW-1185">Reference proteome</keyword>
<gene>
    <name evidence="1" type="ORF">QFC24_002195</name>
</gene>
<evidence type="ECO:0000313" key="2">
    <source>
        <dbReference type="Proteomes" id="UP001234202"/>
    </source>
</evidence>
<organism evidence="1 2">
    <name type="scientific">Naganishia onofrii</name>
    <dbReference type="NCBI Taxonomy" id="1851511"/>
    <lineage>
        <taxon>Eukaryota</taxon>
        <taxon>Fungi</taxon>
        <taxon>Dikarya</taxon>
        <taxon>Basidiomycota</taxon>
        <taxon>Agaricomycotina</taxon>
        <taxon>Tremellomycetes</taxon>
        <taxon>Filobasidiales</taxon>
        <taxon>Filobasidiaceae</taxon>
        <taxon>Naganishia</taxon>
    </lineage>
</organism>
<name>A0ACC2XUT3_9TREE</name>
<sequence>MTAPTAASDAETLPAPAATALPPRASSALESTMQQHHHDAPREEGRSERALRVSQLDADEMDSGLIHMLNAKISRALGVFGPSYESRYAPEVALILKLLLYRLGVWSVQDRATPGLKLQNLRYAYGRDRNVPIPTKSLYLLPLLSTIPSYVVSRLHMQALSSSFPEYPRGSLQRRWWLLLERFLAVGRFVELCGFLTFLWDGKYPNVVARVLRMRLIPQEATADVTRMISYEFMNRQLVWAGFTEFLVFLLPILQARHRIVSEPLKRAIQVLKKGIHFFRTEHVAQDYEAIKRNGHASSKKPKIEKKGRLWHLSATTCPLCYLRLRPTVDHQLGLPTISPPPLSAGSGDVPLAAETVDTHALADLMHDTTTHVNEVDPSETEIHIPTRTDCEAGCTYCYYCIAHELSALAKEAQQKRQVEAAGGKESTSGSQGKEAVLPKGWECLRCSSEVFGCYRVVVDDILESTEKHR</sequence>
<reference evidence="1" key="1">
    <citation type="submission" date="2023-04" db="EMBL/GenBank/DDBJ databases">
        <title>Draft Genome sequencing of Naganishia species isolated from polar environments using Oxford Nanopore Technology.</title>
        <authorList>
            <person name="Leo P."/>
            <person name="Venkateswaran K."/>
        </authorList>
    </citation>
    <scope>NUCLEOTIDE SEQUENCE</scope>
    <source>
        <strain evidence="1">DBVPG 5303</strain>
    </source>
</reference>
<dbReference type="EMBL" id="JASBWV010000005">
    <property type="protein sequence ID" value="KAJ9126452.1"/>
    <property type="molecule type" value="Genomic_DNA"/>
</dbReference>
<evidence type="ECO:0000313" key="1">
    <source>
        <dbReference type="EMBL" id="KAJ9126452.1"/>
    </source>
</evidence>
<comment type="caution">
    <text evidence="1">The sequence shown here is derived from an EMBL/GenBank/DDBJ whole genome shotgun (WGS) entry which is preliminary data.</text>
</comment>
<protein>
    <submittedName>
        <fullName evidence="1">Uncharacterized protein</fullName>
    </submittedName>
</protein>